<evidence type="ECO:0000256" key="1">
    <source>
        <dbReference type="SAM" id="Phobius"/>
    </source>
</evidence>
<evidence type="ECO:0000313" key="2">
    <source>
        <dbReference type="EMBL" id="MFC0559771.1"/>
    </source>
</evidence>
<keyword evidence="1" id="KW-0472">Membrane</keyword>
<protein>
    <submittedName>
        <fullName evidence="2">Uncharacterized protein</fullName>
    </submittedName>
</protein>
<comment type="caution">
    <text evidence="2">The sequence shown here is derived from an EMBL/GenBank/DDBJ whole genome shotgun (WGS) entry which is preliminary data.</text>
</comment>
<keyword evidence="1" id="KW-1133">Transmembrane helix</keyword>
<evidence type="ECO:0000313" key="3">
    <source>
        <dbReference type="Proteomes" id="UP001589833"/>
    </source>
</evidence>
<gene>
    <name evidence="2" type="ORF">ACFFH4_12000</name>
</gene>
<sequence>MNRILIGILGVIVVGVSVYYISFNHNSIEEASLNDIEPELIVDEGLEDIEEDKELDIVQTASANLEKEEQSYDQDIAYHEGQELAVKAIIAKQHEYLNELAGWGNAETVNSTQLKNDQNWKSLEEDIKWLQEQGFAESKVINDMENARDFFTMAMSTGDSMSVRYLHRIFHDLDALMNQQKVDRVWGVTHAFGTENQQEQLYAYLSKSEE</sequence>
<organism evidence="2 3">
    <name type="scientific">Halalkalibacter alkalisediminis</name>
    <dbReference type="NCBI Taxonomy" id="935616"/>
    <lineage>
        <taxon>Bacteria</taxon>
        <taxon>Bacillati</taxon>
        <taxon>Bacillota</taxon>
        <taxon>Bacilli</taxon>
        <taxon>Bacillales</taxon>
        <taxon>Bacillaceae</taxon>
        <taxon>Halalkalibacter</taxon>
    </lineage>
</organism>
<dbReference type="Proteomes" id="UP001589833">
    <property type="component" value="Unassembled WGS sequence"/>
</dbReference>
<dbReference type="RefSeq" id="WP_273840891.1">
    <property type="nucleotide sequence ID" value="NZ_JAQQWT010000002.1"/>
</dbReference>
<name>A0ABV6NG74_9BACI</name>
<reference evidence="2 3" key="1">
    <citation type="submission" date="2024-09" db="EMBL/GenBank/DDBJ databases">
        <authorList>
            <person name="Sun Q."/>
            <person name="Mori K."/>
        </authorList>
    </citation>
    <scope>NUCLEOTIDE SEQUENCE [LARGE SCALE GENOMIC DNA]</scope>
    <source>
        <strain evidence="2 3">NCAIM B.02301</strain>
    </source>
</reference>
<keyword evidence="1" id="KW-0812">Transmembrane</keyword>
<keyword evidence="3" id="KW-1185">Reference proteome</keyword>
<accession>A0ABV6NG74</accession>
<dbReference type="EMBL" id="JBHLTR010000017">
    <property type="protein sequence ID" value="MFC0559771.1"/>
    <property type="molecule type" value="Genomic_DNA"/>
</dbReference>
<feature type="transmembrane region" description="Helical" evidence="1">
    <location>
        <begin position="5"/>
        <end position="23"/>
    </location>
</feature>
<proteinExistence type="predicted"/>